<dbReference type="VEuPathDB" id="ToxoDB:EMWEY_00005070"/>
<dbReference type="Proteomes" id="UP000030763">
    <property type="component" value="Unassembled WGS sequence"/>
</dbReference>
<reference evidence="3" key="1">
    <citation type="submission" date="2013-10" db="EMBL/GenBank/DDBJ databases">
        <title>Genomic analysis of the causative agents of coccidiosis in chickens.</title>
        <authorList>
            <person name="Reid A.J."/>
            <person name="Blake D."/>
            <person name="Billington K."/>
            <person name="Browne H."/>
            <person name="Dunn M."/>
            <person name="Hung S."/>
            <person name="Kawahara F."/>
            <person name="Miranda-Saavedra D."/>
            <person name="Mourier T."/>
            <person name="Nagra H."/>
            <person name="Otto T.D."/>
            <person name="Rawlings N."/>
            <person name="Sanchez A."/>
            <person name="Sanders M."/>
            <person name="Subramaniam C."/>
            <person name="Tay Y."/>
            <person name="Dear P."/>
            <person name="Doerig C."/>
            <person name="Gruber A."/>
            <person name="Parkinson J."/>
            <person name="Shirley M."/>
            <person name="Wan K.L."/>
            <person name="Berriman M."/>
            <person name="Tomley F."/>
            <person name="Pain A."/>
        </authorList>
    </citation>
    <scope>NUCLEOTIDE SEQUENCE [LARGE SCALE GENOMIC DNA]</scope>
    <source>
        <strain evidence="3">Weybridge</strain>
    </source>
</reference>
<evidence type="ECO:0000256" key="1">
    <source>
        <dbReference type="SAM" id="Coils"/>
    </source>
</evidence>
<evidence type="ECO:0000256" key="2">
    <source>
        <dbReference type="SAM" id="MobiDB-lite"/>
    </source>
</evidence>
<protein>
    <submittedName>
        <fullName evidence="3">Uncharacterized protein</fullName>
    </submittedName>
</protein>
<organism evidence="3 4">
    <name type="scientific">Eimeria maxima</name>
    <name type="common">Coccidian parasite</name>
    <dbReference type="NCBI Taxonomy" id="5804"/>
    <lineage>
        <taxon>Eukaryota</taxon>
        <taxon>Sar</taxon>
        <taxon>Alveolata</taxon>
        <taxon>Apicomplexa</taxon>
        <taxon>Conoidasida</taxon>
        <taxon>Coccidia</taxon>
        <taxon>Eucoccidiorida</taxon>
        <taxon>Eimeriorina</taxon>
        <taxon>Eimeriidae</taxon>
        <taxon>Eimeria</taxon>
    </lineage>
</organism>
<accession>U6M343</accession>
<keyword evidence="4" id="KW-1185">Reference proteome</keyword>
<dbReference type="RefSeq" id="XP_013333514.1">
    <property type="nucleotide sequence ID" value="XM_013478060.1"/>
</dbReference>
<proteinExistence type="predicted"/>
<keyword evidence="1" id="KW-0175">Coiled coil</keyword>
<dbReference type="GeneID" id="25334493"/>
<dbReference type="OrthoDB" id="349131at2759"/>
<feature type="coiled-coil region" evidence="1">
    <location>
        <begin position="131"/>
        <end position="158"/>
    </location>
</feature>
<sequence length="781" mass="86858">MYERTSQKRKLTNAIQQYPAQRHRIARRSCNEHHPLASAASQPRLPQYELLELANSEGQSHPLVALPAASLIQNAARTSQEEQLIEGGVKRSTHPAIVSEKKVASVDSVESLKSTFRGQEDLLLAETTSLVKVNQSLLDELEQLRQQLNAQRHSLASIRKPSNSNRTLLKTSNVEEGGYPTEDHLARRNCDSQAERQELQGDELSPAITVTTTDAPIAKAKQSQGNGTSECTREEMACEHALGMSTLLVQHTSDAQAAEQGWTATVSPRKTAEHLQHQKLHCQPGPTADTVCQLLWELLDRMNYFKLRLAPAQELETLYVADTHNRHRPQHPNEFRNWAGARILKNHRKHRARSVQPAASKRDSGTHLSVLGKSMGNLTKATPDNWLFNSGENTPQHIIPSPALQRISSHRIQRIRQLGVPPLATKPRGREKHIPAVKINLGVLGRRLSHAPSTPKLRLKVLCSRLRCLKMKKPVPLSTGEPADNCRDSRQPPPPSASACENGIIGDKQEARVDLPRMLDDPAQLHTPGAQRRQCTFTAYRCPPEFADEGRELPLKISDLKLADCTSVTERATPAGFSFPFSFDSSKKNVGLRVESADPKKFFSTSSITKRSCRLVTRRDTLAQDKYDQLSSALEQTSFQQNGTAWATPTELQKKVLDFQQVGPPATWIRGTGMEAAELDRLSSCFPCATASVEEMGGAESQLFFILEAKNGRGSFEHSTNETGKRVMRQRKQIDHRDEGAFRQVKQYLWAKAVKYMSEFESAEQLQQDDSMNGGASGACV</sequence>
<evidence type="ECO:0000313" key="3">
    <source>
        <dbReference type="EMBL" id="CDJ56864.1"/>
    </source>
</evidence>
<dbReference type="AlphaFoldDB" id="U6M343"/>
<gene>
    <name evidence="3" type="ORF">EMWEY_00005070</name>
</gene>
<dbReference type="EMBL" id="HG719156">
    <property type="protein sequence ID" value="CDJ56864.1"/>
    <property type="molecule type" value="Genomic_DNA"/>
</dbReference>
<evidence type="ECO:0000313" key="4">
    <source>
        <dbReference type="Proteomes" id="UP000030763"/>
    </source>
</evidence>
<feature type="region of interest" description="Disordered" evidence="2">
    <location>
        <begin position="477"/>
        <end position="502"/>
    </location>
</feature>
<name>U6M343_EIMMA</name>
<reference evidence="3" key="2">
    <citation type="submission" date="2013-10" db="EMBL/GenBank/DDBJ databases">
        <authorList>
            <person name="Aslett M."/>
        </authorList>
    </citation>
    <scope>NUCLEOTIDE SEQUENCE [LARGE SCALE GENOMIC DNA]</scope>
    <source>
        <strain evidence="3">Weybridge</strain>
    </source>
</reference>